<dbReference type="InterPro" id="IPR042099">
    <property type="entry name" value="ANL_N_sf"/>
</dbReference>
<keyword evidence="4" id="KW-1185">Reference proteome</keyword>
<gene>
    <name evidence="3" type="ORF">GCM10023147_24460</name>
</gene>
<reference evidence="4" key="1">
    <citation type="journal article" date="2019" name="Int. J. Syst. Evol. Microbiol.">
        <title>The Global Catalogue of Microorganisms (GCM) 10K type strain sequencing project: providing services to taxonomists for standard genome sequencing and annotation.</title>
        <authorList>
            <consortium name="The Broad Institute Genomics Platform"/>
            <consortium name="The Broad Institute Genome Sequencing Center for Infectious Disease"/>
            <person name="Wu L."/>
            <person name="Ma J."/>
        </authorList>
    </citation>
    <scope>NUCLEOTIDE SEQUENCE [LARGE SCALE GENOMIC DNA]</scope>
    <source>
        <strain evidence="4">JCM 17688</strain>
    </source>
</reference>
<dbReference type="Gene3D" id="3.30.300.30">
    <property type="match status" value="1"/>
</dbReference>
<feature type="domain" description="AMP-binding enzyme C-terminal" evidence="2">
    <location>
        <begin position="450"/>
        <end position="525"/>
    </location>
</feature>
<dbReference type="EMBL" id="BAABFR010000033">
    <property type="protein sequence ID" value="GAA4393588.1"/>
    <property type="molecule type" value="Genomic_DNA"/>
</dbReference>
<evidence type="ECO:0000259" key="2">
    <source>
        <dbReference type="Pfam" id="PF13193"/>
    </source>
</evidence>
<keyword evidence="3" id="KW-0436">Ligase</keyword>
<dbReference type="InterPro" id="IPR000873">
    <property type="entry name" value="AMP-dep_synth/lig_dom"/>
</dbReference>
<dbReference type="PANTHER" id="PTHR43767">
    <property type="entry name" value="LONG-CHAIN-FATTY-ACID--COA LIGASE"/>
    <property type="match status" value="1"/>
</dbReference>
<evidence type="ECO:0000313" key="3">
    <source>
        <dbReference type="EMBL" id="GAA4393588.1"/>
    </source>
</evidence>
<dbReference type="Gene3D" id="3.40.50.12780">
    <property type="entry name" value="N-terminal domain of ligase-like"/>
    <property type="match status" value="1"/>
</dbReference>
<sequence length="549" mass="59711">MFQSTMQDGELSIAALVEYSRKVFPEARIRTWTGTELRDISFSEVGDKAAQLAHALTELGVGRTDRVATFMWNNNEHQVAYAGVPAMGAVLHTLNLRLSPEQAVFIIDQADDKVIIVDASVAPLLARYLPSTPNVQHVIVANGPKEALDAPEGITVHSFDELIAGRPTTFEWPEIAERDPAVLCYTSGTTGDPKGVVFSHRSIWLHSMQVNSTSGMGLGNSDSVLAIVPMFHVMSWGLPFAAMMAGITLIMPDRFLQPEPLLAAMAAAKPTFAAAVPTIWQGVAARLDAAPQDISHLREVVVGGAAVPPAMIRTFDGYGVPITHAWGMTETSPLGSVSRPPFGVEDEDKAFAYRVTQGRFPASVQARLISDDGTEQPWDGESSGELEVRGPWITGAYYSPDGNVSDASKFHDGWLRTGDVATISPDGFMTIVDRTKDMIKTGGEWISSVELENTVMSNPTIAEAAVVGVPDEKWDERPFVLAVVKDSADADVAKQRAYLEERVPRWQVPERWAFVTEVPKTSVGKFDKKLVRAQYADGAYQVVDSRDAK</sequence>
<dbReference type="InterPro" id="IPR045851">
    <property type="entry name" value="AMP-bd_C_sf"/>
</dbReference>
<dbReference type="NCBIfam" id="NF004837">
    <property type="entry name" value="PRK06187.1"/>
    <property type="match status" value="1"/>
</dbReference>
<protein>
    <submittedName>
        <fullName evidence="3">Long-chain fatty acid--CoA ligase</fullName>
    </submittedName>
</protein>
<dbReference type="Pfam" id="PF00501">
    <property type="entry name" value="AMP-binding"/>
    <property type="match status" value="1"/>
</dbReference>
<dbReference type="InterPro" id="IPR025110">
    <property type="entry name" value="AMP-bd_C"/>
</dbReference>
<evidence type="ECO:0000259" key="1">
    <source>
        <dbReference type="Pfam" id="PF00501"/>
    </source>
</evidence>
<dbReference type="CDD" id="cd12119">
    <property type="entry name" value="ttLC_FACS_AlkK_like"/>
    <property type="match status" value="1"/>
</dbReference>
<feature type="domain" description="AMP-dependent synthetase/ligase" evidence="1">
    <location>
        <begin position="24"/>
        <end position="398"/>
    </location>
</feature>
<dbReference type="GO" id="GO:0016874">
    <property type="term" value="F:ligase activity"/>
    <property type="evidence" value="ECO:0007669"/>
    <property type="project" value="UniProtKB-KW"/>
</dbReference>
<dbReference type="RefSeq" id="WP_344995843.1">
    <property type="nucleotide sequence ID" value="NZ_BAABFR010000033.1"/>
</dbReference>
<dbReference type="Pfam" id="PF13193">
    <property type="entry name" value="AMP-binding_C"/>
    <property type="match status" value="1"/>
</dbReference>
<accession>A0ABP8JNE8</accession>
<proteinExistence type="predicted"/>
<comment type="caution">
    <text evidence="3">The sequence shown here is derived from an EMBL/GenBank/DDBJ whole genome shotgun (WGS) entry which is preliminary data.</text>
</comment>
<dbReference type="PROSITE" id="PS00455">
    <property type="entry name" value="AMP_BINDING"/>
    <property type="match status" value="1"/>
</dbReference>
<evidence type="ECO:0000313" key="4">
    <source>
        <dbReference type="Proteomes" id="UP001500635"/>
    </source>
</evidence>
<dbReference type="PANTHER" id="PTHR43767:SF11">
    <property type="entry name" value="MEDIUM-CHAIN-FATTY-ACID--COA LIGASE"/>
    <property type="match status" value="1"/>
</dbReference>
<dbReference type="Proteomes" id="UP001500635">
    <property type="component" value="Unassembled WGS sequence"/>
</dbReference>
<name>A0ABP8JNE8_9ACTN</name>
<organism evidence="3 4">
    <name type="scientific">Tsukamurella soli</name>
    <dbReference type="NCBI Taxonomy" id="644556"/>
    <lineage>
        <taxon>Bacteria</taxon>
        <taxon>Bacillati</taxon>
        <taxon>Actinomycetota</taxon>
        <taxon>Actinomycetes</taxon>
        <taxon>Mycobacteriales</taxon>
        <taxon>Tsukamurellaceae</taxon>
        <taxon>Tsukamurella</taxon>
    </lineage>
</organism>
<dbReference type="SUPFAM" id="SSF56801">
    <property type="entry name" value="Acetyl-CoA synthetase-like"/>
    <property type="match status" value="1"/>
</dbReference>
<dbReference type="InterPro" id="IPR020845">
    <property type="entry name" value="AMP-binding_CS"/>
</dbReference>
<dbReference type="InterPro" id="IPR050237">
    <property type="entry name" value="ATP-dep_AMP-bd_enzyme"/>
</dbReference>